<reference evidence="4" key="1">
    <citation type="journal article" date="2019" name="Int. J. Syst. Evol. Microbiol.">
        <title>The Global Catalogue of Microorganisms (GCM) 10K type strain sequencing project: providing services to taxonomists for standard genome sequencing and annotation.</title>
        <authorList>
            <consortium name="The Broad Institute Genomics Platform"/>
            <consortium name="The Broad Institute Genome Sequencing Center for Infectious Disease"/>
            <person name="Wu L."/>
            <person name="Ma J."/>
        </authorList>
    </citation>
    <scope>NUCLEOTIDE SEQUENCE [LARGE SCALE GENOMIC DNA]</scope>
    <source>
        <strain evidence="4">CECT 7956</strain>
    </source>
</reference>
<organism evidence="3 4">
    <name type="scientific">Lacihabitans lacunae</name>
    <dbReference type="NCBI Taxonomy" id="1028214"/>
    <lineage>
        <taxon>Bacteria</taxon>
        <taxon>Pseudomonadati</taxon>
        <taxon>Bacteroidota</taxon>
        <taxon>Cytophagia</taxon>
        <taxon>Cytophagales</taxon>
        <taxon>Leadbetterellaceae</taxon>
        <taxon>Lacihabitans</taxon>
    </lineage>
</organism>
<comment type="caution">
    <text evidence="3">The sequence shown here is derived from an EMBL/GenBank/DDBJ whole genome shotgun (WGS) entry which is preliminary data.</text>
</comment>
<dbReference type="Proteomes" id="UP001595616">
    <property type="component" value="Unassembled WGS sequence"/>
</dbReference>
<protein>
    <submittedName>
        <fullName evidence="3">S41 family peptidase</fullName>
    </submittedName>
</protein>
<dbReference type="Pfam" id="PF03572">
    <property type="entry name" value="Peptidase_S41"/>
    <property type="match status" value="1"/>
</dbReference>
<keyword evidence="1" id="KW-0732">Signal</keyword>
<dbReference type="SUPFAM" id="SSF52096">
    <property type="entry name" value="ClpP/crotonase"/>
    <property type="match status" value="1"/>
</dbReference>
<dbReference type="SMART" id="SM00245">
    <property type="entry name" value="TSPc"/>
    <property type="match status" value="1"/>
</dbReference>
<evidence type="ECO:0000313" key="3">
    <source>
        <dbReference type="EMBL" id="MFC3812397.1"/>
    </source>
</evidence>
<dbReference type="InterPro" id="IPR005151">
    <property type="entry name" value="Tail-specific_protease"/>
</dbReference>
<accession>A0ABV7Z167</accession>
<dbReference type="Gene3D" id="3.30.750.44">
    <property type="match status" value="1"/>
</dbReference>
<dbReference type="EMBL" id="JBHRYQ010000001">
    <property type="protein sequence ID" value="MFC3812397.1"/>
    <property type="molecule type" value="Genomic_DNA"/>
</dbReference>
<evidence type="ECO:0000259" key="2">
    <source>
        <dbReference type="SMART" id="SM00245"/>
    </source>
</evidence>
<gene>
    <name evidence="3" type="ORF">ACFOOI_17180</name>
</gene>
<dbReference type="InterPro" id="IPR029045">
    <property type="entry name" value="ClpP/crotonase-like_dom_sf"/>
</dbReference>
<keyword evidence="4" id="KW-1185">Reference proteome</keyword>
<proteinExistence type="predicted"/>
<name>A0ABV7Z167_9BACT</name>
<feature type="domain" description="Tail specific protease" evidence="2">
    <location>
        <begin position="230"/>
        <end position="469"/>
    </location>
</feature>
<feature type="signal peptide" evidence="1">
    <location>
        <begin position="1"/>
        <end position="18"/>
    </location>
</feature>
<dbReference type="PANTHER" id="PTHR11261">
    <property type="entry name" value="INTERPHOTORECEPTOR RETINOID-BINDING PROTEIN"/>
    <property type="match status" value="1"/>
</dbReference>
<feature type="chain" id="PRO_5046516590" evidence="1">
    <location>
        <begin position="19"/>
        <end position="487"/>
    </location>
</feature>
<dbReference type="Gene3D" id="3.90.226.10">
    <property type="entry name" value="2-enoyl-CoA Hydratase, Chain A, domain 1"/>
    <property type="match status" value="1"/>
</dbReference>
<dbReference type="RefSeq" id="WP_379839267.1">
    <property type="nucleotide sequence ID" value="NZ_JBHRYQ010000001.1"/>
</dbReference>
<evidence type="ECO:0000313" key="4">
    <source>
        <dbReference type="Proteomes" id="UP001595616"/>
    </source>
</evidence>
<dbReference type="PANTHER" id="PTHR11261:SF3">
    <property type="entry name" value="RETINOL-BINDING PROTEIN 3"/>
    <property type="match status" value="1"/>
</dbReference>
<sequence>MKHLQILFLVLLSSLAFGQNDCDCERNYNEVYQKIRDNYAAYDMKVNAATKPAFDALNKKIASKAKGVKDPKACFEILKEWTDFFKDNHLFINFQTSFSVADSPEVVAARATKVLVQKHTSESSFERYLKDNQANLDPAEGVWESDDKEYRLGVIKDATNPKKLYGFLLTDRDKLWVKGKTKFELEKIGTDRYKTKYYYSDFSAEITLTRLVKNILAMDNIYKFTKVSPTPTEFVTLDEQTHALPDYRVERIDSSTTLIVLPPFTIPNAPLYINELVSQNEKLILGAKNLIIDMRNNPGGDDNAFDALFPYIADGPIIRKGSKMRATQENLILLNHELRSIQDFPQFKLTLEPKLRQIIREMTLNMGTMITAPDKEFNYKSTDQMPKKVVVLVNKNTASTAESISLEAKQSPKVIIMGRNTKGAADYTEVRDWGLPCFGWRLAIPLGISYRLPTQPMENVGIKPDVEIPESEADWVSFTVKYLNTIK</sequence>
<evidence type="ECO:0000256" key="1">
    <source>
        <dbReference type="SAM" id="SignalP"/>
    </source>
</evidence>